<dbReference type="AlphaFoldDB" id="A0A0D6N2R8"/>
<reference evidence="5 7" key="2">
    <citation type="submission" date="2019-07" db="EMBL/GenBank/DDBJ databases">
        <title>Whole genome shotgun sequence of Acetobacter cibinongensis NBRC 16605.</title>
        <authorList>
            <person name="Hosoyama A."/>
            <person name="Uohara A."/>
            <person name="Ohji S."/>
            <person name="Ichikawa N."/>
        </authorList>
    </citation>
    <scope>NUCLEOTIDE SEQUENCE [LARGE SCALE GENOMIC DNA]</scope>
    <source>
        <strain evidence="5 7">NBRC 16605</strain>
    </source>
</reference>
<dbReference type="InterPro" id="IPR050237">
    <property type="entry name" value="ATP-dep_AMP-bd_enzyme"/>
</dbReference>
<dbReference type="EMBL" id="BAMV01000007">
    <property type="protein sequence ID" value="GAN59811.1"/>
    <property type="molecule type" value="Genomic_DNA"/>
</dbReference>
<dbReference type="EMBL" id="BJVU01000008">
    <property type="protein sequence ID" value="GEL59334.1"/>
    <property type="molecule type" value="Genomic_DNA"/>
</dbReference>
<evidence type="ECO:0000313" key="5">
    <source>
        <dbReference type="EMBL" id="GEL59334.1"/>
    </source>
</evidence>
<dbReference type="Pfam" id="PF22818">
    <property type="entry name" value="ApeI-like"/>
    <property type="match status" value="1"/>
</dbReference>
<evidence type="ECO:0000313" key="6">
    <source>
        <dbReference type="Proteomes" id="UP000032671"/>
    </source>
</evidence>
<dbReference type="STRING" id="1231339.Abci_007_214"/>
<keyword evidence="1" id="KW-0436">Ligase</keyword>
<dbReference type="InterPro" id="IPR042099">
    <property type="entry name" value="ANL_N_sf"/>
</dbReference>
<dbReference type="SUPFAM" id="SSF54637">
    <property type="entry name" value="Thioesterase/thiol ester dehydrase-isomerase"/>
    <property type="match status" value="1"/>
</dbReference>
<gene>
    <name evidence="4" type="ORF">Abci_007_214</name>
    <name evidence="5" type="ORF">ACI01nite_19360</name>
</gene>
<dbReference type="InterPro" id="IPR045851">
    <property type="entry name" value="AMP-bd_C_sf"/>
</dbReference>
<evidence type="ECO:0000259" key="2">
    <source>
        <dbReference type="Pfam" id="PF00501"/>
    </source>
</evidence>
<accession>A0A6N3SQJ8</accession>
<evidence type="ECO:0000313" key="7">
    <source>
        <dbReference type="Proteomes" id="UP000321891"/>
    </source>
</evidence>
<dbReference type="SUPFAM" id="SSF56801">
    <property type="entry name" value="Acetyl-CoA synthetase-like"/>
    <property type="match status" value="1"/>
</dbReference>
<dbReference type="InterPro" id="IPR054545">
    <property type="entry name" value="ApeI-like"/>
</dbReference>
<dbReference type="Gene3D" id="3.10.129.10">
    <property type="entry name" value="Hotdog Thioesterase"/>
    <property type="match status" value="1"/>
</dbReference>
<dbReference type="PANTHER" id="PTHR43767">
    <property type="entry name" value="LONG-CHAIN-FATTY-ACID--COA LIGASE"/>
    <property type="match status" value="1"/>
</dbReference>
<comment type="caution">
    <text evidence="4">The sequence shown here is derived from an EMBL/GenBank/DDBJ whole genome shotgun (WGS) entry which is preliminary data.</text>
</comment>
<dbReference type="Gene3D" id="3.40.50.12780">
    <property type="entry name" value="N-terminal domain of ligase-like"/>
    <property type="match status" value="1"/>
</dbReference>
<dbReference type="InterPro" id="IPR000873">
    <property type="entry name" value="AMP-dep_synth/lig_dom"/>
</dbReference>
<dbReference type="PANTHER" id="PTHR43767:SF8">
    <property type="entry name" value="LONG-CHAIN-FATTY-ACID--COA LIGASE"/>
    <property type="match status" value="1"/>
</dbReference>
<accession>A0A0D6N2R8</accession>
<reference evidence="4 6" key="1">
    <citation type="submission" date="2012-11" db="EMBL/GenBank/DDBJ databases">
        <title>Whole genome sequence of Acetobacter cibinongensis 4H-1.</title>
        <authorList>
            <person name="Azuma Y."/>
            <person name="Higashiura N."/>
            <person name="Hirakawa H."/>
            <person name="Matsushita K."/>
        </authorList>
    </citation>
    <scope>NUCLEOTIDE SEQUENCE [LARGE SCALE GENOMIC DNA]</scope>
    <source>
        <strain evidence="4 6">4H-1</strain>
    </source>
</reference>
<dbReference type="GO" id="GO:0016829">
    <property type="term" value="F:lyase activity"/>
    <property type="evidence" value="ECO:0007669"/>
    <property type="project" value="UniProtKB-KW"/>
</dbReference>
<evidence type="ECO:0000259" key="3">
    <source>
        <dbReference type="Pfam" id="PF22818"/>
    </source>
</evidence>
<keyword evidence="7" id="KW-1185">Reference proteome</keyword>
<evidence type="ECO:0000256" key="1">
    <source>
        <dbReference type="ARBA" id="ARBA00022598"/>
    </source>
</evidence>
<protein>
    <recommendedName>
        <fullName evidence="8">AMP-dependent synthetase/ligase domain-containing protein</fullName>
    </recommendedName>
</protein>
<evidence type="ECO:0000313" key="4">
    <source>
        <dbReference type="EMBL" id="GAN59811.1"/>
    </source>
</evidence>
<dbReference type="Gene3D" id="3.30.300.30">
    <property type="match status" value="1"/>
</dbReference>
<dbReference type="Proteomes" id="UP000321891">
    <property type="component" value="Unassembled WGS sequence"/>
</dbReference>
<dbReference type="Pfam" id="PF00501">
    <property type="entry name" value="AMP-binding"/>
    <property type="match status" value="1"/>
</dbReference>
<dbReference type="Proteomes" id="UP000032671">
    <property type="component" value="Unassembled WGS sequence"/>
</dbReference>
<organism evidence="4 6">
    <name type="scientific">Acetobacter cibinongensis</name>
    <dbReference type="NCBI Taxonomy" id="146475"/>
    <lineage>
        <taxon>Bacteria</taxon>
        <taxon>Pseudomonadati</taxon>
        <taxon>Pseudomonadota</taxon>
        <taxon>Alphaproteobacteria</taxon>
        <taxon>Acetobacterales</taxon>
        <taxon>Acetobacteraceae</taxon>
        <taxon>Acetobacter</taxon>
    </lineage>
</organism>
<dbReference type="GO" id="GO:0016874">
    <property type="term" value="F:ligase activity"/>
    <property type="evidence" value="ECO:0007669"/>
    <property type="project" value="UniProtKB-KW"/>
</dbReference>
<name>A0A0D6N2R8_9PROT</name>
<dbReference type="InterPro" id="IPR029069">
    <property type="entry name" value="HotDog_dom_sf"/>
</dbReference>
<dbReference type="RefSeq" id="WP_048837857.1">
    <property type="nucleotide sequence ID" value="NZ_BAMV01000007.1"/>
</dbReference>
<proteinExistence type="predicted"/>
<sequence>MTQAVSLAQQAEARDLRLVYAPDRTVFHTPSGPVTGHDLLGAAHQVAQQLPDRPVVSLCQDIWSFTVLFLAVVLRGQYLLLSSDRNQSSLSDLAQRYGAVCVALDNDAPAEGLPQNSLIIPAPPAQSALLEAKPPQNPTIAASDLVAIVFTSGSSGQPVGHKKHWGALVERSVVARELLDPAPSPATAVGTVPPYHMYGFETLVLQAIHTRGMTTTGPCAYPADWQAMLERSPAPRILVTTPLQLRSLVRADLALPPITRVISAAAPMDIRVAQEAESKLAAPVMEIYGATEIGSVAMRRTTQTPLWQLYSGVVLNVQGEDGYISAPGAAPFPLSDFVEPVSEQCFRLIGRKSDVVKLAAKRTSLAALNSALLSIPGVMDGAFLAPEADQGEALGRMQVFAVAPELAPDQILQSLREQLDPAFLPRRVVLVEAMPRNSVGKLTVQALRQLAEQEADGQRLGTVCITPDNPCLPGHFPGQPVVPGVVVLEEGLAQAGIAPQRILQVKFMQPVLPGQSVVFFLKTDGGRARLTGRVEGRVVLRAIVQLSHPA</sequence>
<feature type="domain" description="AMP-dependent synthetase/ligase" evidence="2">
    <location>
        <begin position="22"/>
        <end position="302"/>
    </location>
</feature>
<feature type="domain" description="ApeI dehydratase-like" evidence="3">
    <location>
        <begin position="459"/>
        <end position="530"/>
    </location>
</feature>
<evidence type="ECO:0008006" key="8">
    <source>
        <dbReference type="Google" id="ProtNLM"/>
    </source>
</evidence>